<dbReference type="EMBL" id="AVOT02039501">
    <property type="protein sequence ID" value="MBW0534579.1"/>
    <property type="molecule type" value="Genomic_DNA"/>
</dbReference>
<name>A0A9Q3IDB7_9BASI</name>
<sequence>MGDIGVPQDQNYPLGPNILGFQGSEVPILRINNEGVGKRIQQIGYCPPDPDAEGSDELDGEEVEVVHNSIGHQSSTSLSYPPAKRFQSHIIPSPPRTFQPTLDTVPTSLPPASQSSSTTRPALISAVRPSPIHHLRNSPIFTSKQLQ</sequence>
<feature type="region of interest" description="Disordered" evidence="1">
    <location>
        <begin position="70"/>
        <end position="121"/>
    </location>
</feature>
<feature type="compositionally biased region" description="Polar residues" evidence="1">
    <location>
        <begin position="70"/>
        <end position="79"/>
    </location>
</feature>
<keyword evidence="3" id="KW-1185">Reference proteome</keyword>
<evidence type="ECO:0000313" key="3">
    <source>
        <dbReference type="Proteomes" id="UP000765509"/>
    </source>
</evidence>
<evidence type="ECO:0000256" key="1">
    <source>
        <dbReference type="SAM" id="MobiDB-lite"/>
    </source>
</evidence>
<accession>A0A9Q3IDB7</accession>
<evidence type="ECO:0000313" key="2">
    <source>
        <dbReference type="EMBL" id="MBW0534579.1"/>
    </source>
</evidence>
<feature type="compositionally biased region" description="Polar residues" evidence="1">
    <location>
        <begin position="98"/>
        <end position="120"/>
    </location>
</feature>
<organism evidence="2 3">
    <name type="scientific">Austropuccinia psidii MF-1</name>
    <dbReference type="NCBI Taxonomy" id="1389203"/>
    <lineage>
        <taxon>Eukaryota</taxon>
        <taxon>Fungi</taxon>
        <taxon>Dikarya</taxon>
        <taxon>Basidiomycota</taxon>
        <taxon>Pucciniomycotina</taxon>
        <taxon>Pucciniomycetes</taxon>
        <taxon>Pucciniales</taxon>
        <taxon>Sphaerophragmiaceae</taxon>
        <taxon>Austropuccinia</taxon>
    </lineage>
</organism>
<dbReference type="Proteomes" id="UP000765509">
    <property type="component" value="Unassembled WGS sequence"/>
</dbReference>
<dbReference type="AlphaFoldDB" id="A0A9Q3IDB7"/>
<protein>
    <submittedName>
        <fullName evidence="2">Uncharacterized protein</fullName>
    </submittedName>
</protein>
<proteinExistence type="predicted"/>
<comment type="caution">
    <text evidence="2">The sequence shown here is derived from an EMBL/GenBank/DDBJ whole genome shotgun (WGS) entry which is preliminary data.</text>
</comment>
<gene>
    <name evidence="2" type="ORF">O181_074294</name>
</gene>
<reference evidence="2" key="1">
    <citation type="submission" date="2021-03" db="EMBL/GenBank/DDBJ databases">
        <title>Draft genome sequence of rust myrtle Austropuccinia psidii MF-1, a brazilian biotype.</title>
        <authorList>
            <person name="Quecine M.C."/>
            <person name="Pachon D.M.R."/>
            <person name="Bonatelli M.L."/>
            <person name="Correr F.H."/>
            <person name="Franceschini L.M."/>
            <person name="Leite T.F."/>
            <person name="Margarido G.R.A."/>
            <person name="Almeida C.A."/>
            <person name="Ferrarezi J.A."/>
            <person name="Labate C.A."/>
        </authorList>
    </citation>
    <scope>NUCLEOTIDE SEQUENCE</scope>
    <source>
        <strain evidence="2">MF-1</strain>
    </source>
</reference>